<dbReference type="InterPro" id="IPR011006">
    <property type="entry name" value="CheY-like_superfamily"/>
</dbReference>
<dbReference type="InterPro" id="IPR051015">
    <property type="entry name" value="EvgA-like"/>
</dbReference>
<feature type="domain" description="HTH luxR-type" evidence="3">
    <location>
        <begin position="151"/>
        <end position="216"/>
    </location>
</feature>
<dbReference type="PANTHER" id="PTHR45566">
    <property type="entry name" value="HTH-TYPE TRANSCRIPTIONAL REGULATOR YHJB-RELATED"/>
    <property type="match status" value="1"/>
</dbReference>
<dbReference type="PROSITE" id="PS50110">
    <property type="entry name" value="RESPONSE_REGULATORY"/>
    <property type="match status" value="1"/>
</dbReference>
<evidence type="ECO:0000313" key="5">
    <source>
        <dbReference type="EMBL" id="MFD1246773.1"/>
    </source>
</evidence>
<dbReference type="InterPro" id="IPR016032">
    <property type="entry name" value="Sig_transdc_resp-reg_C-effctor"/>
</dbReference>
<dbReference type="CDD" id="cd06170">
    <property type="entry name" value="LuxR_C_like"/>
    <property type="match status" value="1"/>
</dbReference>
<dbReference type="PANTHER" id="PTHR45566:SF2">
    <property type="entry name" value="NARL SUBFAMILY"/>
    <property type="match status" value="1"/>
</dbReference>
<comment type="caution">
    <text evidence="2">Lacks conserved residue(s) required for the propagation of feature annotation.</text>
</comment>
<keyword evidence="1" id="KW-0238">DNA-binding</keyword>
<comment type="caution">
    <text evidence="5">The sequence shown here is derived from an EMBL/GenBank/DDBJ whole genome shotgun (WGS) entry which is preliminary data.</text>
</comment>
<evidence type="ECO:0000259" key="3">
    <source>
        <dbReference type="PROSITE" id="PS50043"/>
    </source>
</evidence>
<dbReference type="Proteomes" id="UP001597229">
    <property type="component" value="Unassembled WGS sequence"/>
</dbReference>
<dbReference type="RefSeq" id="WP_367917749.1">
    <property type="nucleotide sequence ID" value="NZ_BAABAC010000005.1"/>
</dbReference>
<dbReference type="Pfam" id="PF00196">
    <property type="entry name" value="GerE"/>
    <property type="match status" value="1"/>
</dbReference>
<gene>
    <name evidence="5" type="ORF">ACFQ3F_03125</name>
</gene>
<organism evidence="5 6">
    <name type="scientific">Nocardioides ginsengisoli</name>
    <dbReference type="NCBI Taxonomy" id="363868"/>
    <lineage>
        <taxon>Bacteria</taxon>
        <taxon>Bacillati</taxon>
        <taxon>Actinomycetota</taxon>
        <taxon>Actinomycetes</taxon>
        <taxon>Propionibacteriales</taxon>
        <taxon>Nocardioidaceae</taxon>
        <taxon>Nocardioides</taxon>
    </lineage>
</organism>
<dbReference type="Pfam" id="PF00072">
    <property type="entry name" value="Response_reg"/>
    <property type="match status" value="1"/>
</dbReference>
<dbReference type="SMART" id="SM00448">
    <property type="entry name" value="REC"/>
    <property type="match status" value="1"/>
</dbReference>
<dbReference type="InterPro" id="IPR000792">
    <property type="entry name" value="Tscrpt_reg_LuxR_C"/>
</dbReference>
<dbReference type="InterPro" id="IPR001789">
    <property type="entry name" value="Sig_transdc_resp-reg_receiver"/>
</dbReference>
<accession>A0ABW3VX63</accession>
<dbReference type="Gene3D" id="3.40.50.2300">
    <property type="match status" value="1"/>
</dbReference>
<evidence type="ECO:0000313" key="6">
    <source>
        <dbReference type="Proteomes" id="UP001597229"/>
    </source>
</evidence>
<protein>
    <submittedName>
        <fullName evidence="5">LuxR C-terminal-related transcriptional regulator</fullName>
    </submittedName>
</protein>
<evidence type="ECO:0000256" key="2">
    <source>
        <dbReference type="PROSITE-ProRule" id="PRU00169"/>
    </source>
</evidence>
<feature type="domain" description="Response regulatory" evidence="4">
    <location>
        <begin position="26"/>
        <end position="141"/>
    </location>
</feature>
<dbReference type="SUPFAM" id="SSF52172">
    <property type="entry name" value="CheY-like"/>
    <property type="match status" value="1"/>
</dbReference>
<dbReference type="SMART" id="SM00421">
    <property type="entry name" value="HTH_LUXR"/>
    <property type="match status" value="1"/>
</dbReference>
<evidence type="ECO:0000256" key="1">
    <source>
        <dbReference type="ARBA" id="ARBA00023125"/>
    </source>
</evidence>
<keyword evidence="6" id="KW-1185">Reference proteome</keyword>
<sequence>MTVMELRKTGAVRRPDPDEDSIPLQRVLVVEEHKLVAAGLRAILAEAPWVGSCLVADTAEDAMQVVRRHHPQIVLVSTTLGGWAGPDLCRTLREQVPHIKVVLMFGDGRVPAALAASLGTVAALSKLLAPGAIVMAIKHVAEGGRVFPKGQAAHHVKLSSREMEVLVHLSSGMSNPETAARLKLSRHTIKQHTSAVYRKLGVRNRAEAASRAQELGLIGWQTRELGLAHA</sequence>
<name>A0ABW3VX63_9ACTN</name>
<proteinExistence type="predicted"/>
<dbReference type="InterPro" id="IPR036388">
    <property type="entry name" value="WH-like_DNA-bd_sf"/>
</dbReference>
<dbReference type="SUPFAM" id="SSF46894">
    <property type="entry name" value="C-terminal effector domain of the bipartite response regulators"/>
    <property type="match status" value="1"/>
</dbReference>
<dbReference type="PROSITE" id="PS50043">
    <property type="entry name" value="HTH_LUXR_2"/>
    <property type="match status" value="1"/>
</dbReference>
<dbReference type="EMBL" id="JBHTLX010000005">
    <property type="protein sequence ID" value="MFD1246773.1"/>
    <property type="molecule type" value="Genomic_DNA"/>
</dbReference>
<dbReference type="Gene3D" id="1.10.10.10">
    <property type="entry name" value="Winged helix-like DNA-binding domain superfamily/Winged helix DNA-binding domain"/>
    <property type="match status" value="1"/>
</dbReference>
<evidence type="ECO:0000259" key="4">
    <source>
        <dbReference type="PROSITE" id="PS50110"/>
    </source>
</evidence>
<dbReference type="PRINTS" id="PR00038">
    <property type="entry name" value="HTHLUXR"/>
</dbReference>
<reference evidence="6" key="1">
    <citation type="journal article" date="2019" name="Int. J. Syst. Evol. Microbiol.">
        <title>The Global Catalogue of Microorganisms (GCM) 10K type strain sequencing project: providing services to taxonomists for standard genome sequencing and annotation.</title>
        <authorList>
            <consortium name="The Broad Institute Genomics Platform"/>
            <consortium name="The Broad Institute Genome Sequencing Center for Infectious Disease"/>
            <person name="Wu L."/>
            <person name="Ma J."/>
        </authorList>
    </citation>
    <scope>NUCLEOTIDE SEQUENCE [LARGE SCALE GENOMIC DNA]</scope>
    <source>
        <strain evidence="6">CCUG 52478</strain>
    </source>
</reference>